<dbReference type="Gene3D" id="2.10.60.10">
    <property type="entry name" value="CD59"/>
    <property type="match status" value="2"/>
</dbReference>
<feature type="signal peptide" evidence="2">
    <location>
        <begin position="1"/>
        <end position="16"/>
    </location>
</feature>
<dbReference type="InterPro" id="IPR045860">
    <property type="entry name" value="Snake_toxin-like_sf"/>
</dbReference>
<sequence length="313" mass="34246">MSSVYLFLTIISVVYGADNVKVCHDINQQACQRMFAKRSDMCDDPCIANICKDTCRYCPVTCYHCDNEATPESCNKVVQCLTTNQLCIAAQRYTTDFHSLFTSGCAEKELCHSLFGFDSTKREVETTINERAYHLHGGCCDSNLCNIHDPSNVSTTVDPSSRPPKPTGSNPLLGNTTHQEIKVCKDKDLDTEACRLLNSTDPTICQNNCIATNLCPSFCGTCLHCKDCKSVADTNECTNTTLCKTEQQCVTIERLDANLQLSIVLGCMDTKICSAYFSSRGGGSALGKRQFGGTTLRGKCCNSDLCNENGIPT</sequence>
<evidence type="ECO:0000256" key="1">
    <source>
        <dbReference type="SAM" id="MobiDB-lite"/>
    </source>
</evidence>
<evidence type="ECO:0000313" key="4">
    <source>
        <dbReference type="Proteomes" id="UP000694844"/>
    </source>
</evidence>
<dbReference type="RefSeq" id="XP_022289816.1">
    <property type="nucleotide sequence ID" value="XM_022434108.1"/>
</dbReference>
<name>A0A8B8AEH5_CRAVI</name>
<feature type="chain" id="PRO_5034874705" evidence="2">
    <location>
        <begin position="17"/>
        <end position="313"/>
    </location>
</feature>
<evidence type="ECO:0000256" key="2">
    <source>
        <dbReference type="SAM" id="SignalP"/>
    </source>
</evidence>
<reference evidence="5" key="1">
    <citation type="submission" date="2025-08" db="UniProtKB">
        <authorList>
            <consortium name="RefSeq"/>
        </authorList>
    </citation>
    <scope>IDENTIFICATION</scope>
    <source>
        <tissue evidence="5">Whole sample</tissue>
    </source>
</reference>
<feature type="domain" description="UPAR/Ly6" evidence="3">
    <location>
        <begin position="223"/>
        <end position="308"/>
    </location>
</feature>
<accession>A0A8B8AEH5</accession>
<organism evidence="4 5">
    <name type="scientific">Crassostrea virginica</name>
    <name type="common">Eastern oyster</name>
    <dbReference type="NCBI Taxonomy" id="6565"/>
    <lineage>
        <taxon>Eukaryota</taxon>
        <taxon>Metazoa</taxon>
        <taxon>Spiralia</taxon>
        <taxon>Lophotrochozoa</taxon>
        <taxon>Mollusca</taxon>
        <taxon>Bivalvia</taxon>
        <taxon>Autobranchia</taxon>
        <taxon>Pteriomorphia</taxon>
        <taxon>Ostreida</taxon>
        <taxon>Ostreoidea</taxon>
        <taxon>Ostreidae</taxon>
        <taxon>Crassostrea</taxon>
    </lineage>
</organism>
<gene>
    <name evidence="5" type="primary">LOC111101578</name>
</gene>
<evidence type="ECO:0000259" key="3">
    <source>
        <dbReference type="Pfam" id="PF00021"/>
    </source>
</evidence>
<dbReference type="Proteomes" id="UP000694844">
    <property type="component" value="Chromosome 6"/>
</dbReference>
<keyword evidence="4" id="KW-1185">Reference proteome</keyword>
<dbReference type="OrthoDB" id="6068687at2759"/>
<dbReference type="Pfam" id="PF00021">
    <property type="entry name" value="UPAR_LY6"/>
    <property type="match status" value="2"/>
</dbReference>
<proteinExistence type="predicted"/>
<dbReference type="GeneID" id="111101578"/>
<protein>
    <submittedName>
        <fullName evidence="5">Uncharacterized protein LOC111101578</fullName>
    </submittedName>
</protein>
<dbReference type="SUPFAM" id="SSF57302">
    <property type="entry name" value="Snake toxin-like"/>
    <property type="match status" value="2"/>
</dbReference>
<dbReference type="AlphaFoldDB" id="A0A8B8AEH5"/>
<evidence type="ECO:0000313" key="5">
    <source>
        <dbReference type="RefSeq" id="XP_022289816.1"/>
    </source>
</evidence>
<dbReference type="KEGG" id="cvn:111101578"/>
<keyword evidence="2" id="KW-0732">Signal</keyword>
<feature type="domain" description="UPAR/Ly6" evidence="3">
    <location>
        <begin position="61"/>
        <end position="146"/>
    </location>
</feature>
<feature type="region of interest" description="Disordered" evidence="1">
    <location>
        <begin position="152"/>
        <end position="175"/>
    </location>
</feature>
<dbReference type="InterPro" id="IPR016054">
    <property type="entry name" value="LY6_UPA_recep-like"/>
</dbReference>